<evidence type="ECO:0000256" key="7">
    <source>
        <dbReference type="ARBA" id="ARBA00023180"/>
    </source>
</evidence>
<dbReference type="PANTHER" id="PTHR48053:SF126">
    <property type="entry name" value="MDIS1-INTERACTING RECEPTOR LIKE KINASE 2-LIKE ISOFORM X1"/>
    <property type="match status" value="1"/>
</dbReference>
<evidence type="ECO:0000313" key="10">
    <source>
        <dbReference type="Proteomes" id="UP000245207"/>
    </source>
</evidence>
<name>A0A2U1MV82_ARTAN</name>
<evidence type="ECO:0000256" key="3">
    <source>
        <dbReference type="ARBA" id="ARBA00022729"/>
    </source>
</evidence>
<dbReference type="Gene3D" id="3.80.10.10">
    <property type="entry name" value="Ribonuclease Inhibitor"/>
    <property type="match status" value="1"/>
</dbReference>
<dbReference type="OrthoDB" id="912652at2759"/>
<dbReference type="Pfam" id="PF13855">
    <property type="entry name" value="LRR_8"/>
    <property type="match status" value="1"/>
</dbReference>
<dbReference type="SUPFAM" id="SSF52058">
    <property type="entry name" value="L domain-like"/>
    <property type="match status" value="1"/>
</dbReference>
<dbReference type="PANTHER" id="PTHR48053">
    <property type="entry name" value="LEUCINE RICH REPEAT FAMILY PROTEIN, EXPRESSED"/>
    <property type="match status" value="1"/>
</dbReference>
<dbReference type="AlphaFoldDB" id="A0A2U1MV82"/>
<dbReference type="InterPro" id="IPR051716">
    <property type="entry name" value="Plant_RL_S/T_kinase"/>
</dbReference>
<dbReference type="InterPro" id="IPR032675">
    <property type="entry name" value="LRR_dom_sf"/>
</dbReference>
<keyword evidence="7" id="KW-0325">Glycoprotein</keyword>
<keyword evidence="8" id="KW-1133">Transmembrane helix</keyword>
<protein>
    <submittedName>
        <fullName evidence="9">Leucine-rich repeat-containing protein</fullName>
    </submittedName>
</protein>
<organism evidence="9 10">
    <name type="scientific">Artemisia annua</name>
    <name type="common">Sweet wormwood</name>
    <dbReference type="NCBI Taxonomy" id="35608"/>
    <lineage>
        <taxon>Eukaryota</taxon>
        <taxon>Viridiplantae</taxon>
        <taxon>Streptophyta</taxon>
        <taxon>Embryophyta</taxon>
        <taxon>Tracheophyta</taxon>
        <taxon>Spermatophyta</taxon>
        <taxon>Magnoliopsida</taxon>
        <taxon>eudicotyledons</taxon>
        <taxon>Gunneridae</taxon>
        <taxon>Pentapetalae</taxon>
        <taxon>asterids</taxon>
        <taxon>campanulids</taxon>
        <taxon>Asterales</taxon>
        <taxon>Asteraceae</taxon>
        <taxon>Asteroideae</taxon>
        <taxon>Anthemideae</taxon>
        <taxon>Artemisiinae</taxon>
        <taxon>Artemisia</taxon>
    </lineage>
</organism>
<evidence type="ECO:0000256" key="2">
    <source>
        <dbReference type="ARBA" id="ARBA00022614"/>
    </source>
</evidence>
<evidence type="ECO:0000256" key="5">
    <source>
        <dbReference type="ARBA" id="ARBA00023136"/>
    </source>
</evidence>
<dbReference type="EMBL" id="PKPP01004277">
    <property type="protein sequence ID" value="PWA65161.1"/>
    <property type="molecule type" value="Genomic_DNA"/>
</dbReference>
<reference evidence="9 10" key="1">
    <citation type="journal article" date="2018" name="Mol. Plant">
        <title>The genome of Artemisia annua provides insight into the evolution of Asteraceae family and artemisinin biosynthesis.</title>
        <authorList>
            <person name="Shen Q."/>
            <person name="Zhang L."/>
            <person name="Liao Z."/>
            <person name="Wang S."/>
            <person name="Yan T."/>
            <person name="Shi P."/>
            <person name="Liu M."/>
            <person name="Fu X."/>
            <person name="Pan Q."/>
            <person name="Wang Y."/>
            <person name="Lv Z."/>
            <person name="Lu X."/>
            <person name="Zhang F."/>
            <person name="Jiang W."/>
            <person name="Ma Y."/>
            <person name="Chen M."/>
            <person name="Hao X."/>
            <person name="Li L."/>
            <person name="Tang Y."/>
            <person name="Lv G."/>
            <person name="Zhou Y."/>
            <person name="Sun X."/>
            <person name="Brodelius P.E."/>
            <person name="Rose J.K.C."/>
            <person name="Tang K."/>
        </authorList>
    </citation>
    <scope>NUCLEOTIDE SEQUENCE [LARGE SCALE GENOMIC DNA]</scope>
    <source>
        <strain evidence="10">cv. Huhao1</strain>
        <tissue evidence="9">Leaf</tissue>
    </source>
</reference>
<evidence type="ECO:0000256" key="8">
    <source>
        <dbReference type="SAM" id="Phobius"/>
    </source>
</evidence>
<gene>
    <name evidence="9" type="ORF">CTI12_AA339670</name>
</gene>
<dbReference type="STRING" id="35608.A0A2U1MV82"/>
<keyword evidence="6" id="KW-0675">Receptor</keyword>
<evidence type="ECO:0000256" key="6">
    <source>
        <dbReference type="ARBA" id="ARBA00023170"/>
    </source>
</evidence>
<evidence type="ECO:0000256" key="1">
    <source>
        <dbReference type="ARBA" id="ARBA00004479"/>
    </source>
</evidence>
<dbReference type="FunFam" id="3.80.10.10:FF:000041">
    <property type="entry name" value="LRR receptor-like serine/threonine-protein kinase ERECTA"/>
    <property type="match status" value="1"/>
</dbReference>
<evidence type="ECO:0000256" key="4">
    <source>
        <dbReference type="ARBA" id="ARBA00022737"/>
    </source>
</evidence>
<feature type="transmembrane region" description="Helical" evidence="8">
    <location>
        <begin position="98"/>
        <end position="121"/>
    </location>
</feature>
<keyword evidence="8" id="KW-0812">Transmembrane</keyword>
<dbReference type="GO" id="GO:0016020">
    <property type="term" value="C:membrane"/>
    <property type="evidence" value="ECO:0007669"/>
    <property type="project" value="UniProtKB-SubCell"/>
</dbReference>
<comment type="subcellular location">
    <subcellularLocation>
        <location evidence="1">Membrane</location>
        <topology evidence="1">Single-pass type I membrane protein</topology>
    </subcellularLocation>
</comment>
<keyword evidence="5 8" id="KW-0472">Membrane</keyword>
<sequence>MGSNKIQEPIPSSICNLLHLQSLDINHNNLSSRIPSCIGDLSEIELLDLSRNQITIEIPPSFEKLKHLAELNLSQNLIEGSEDDNDEKKSDFRKTMEMFAIGTGIGFICSVVIIFCCVSCWQPENRSGLLIFFNATNWRIFKKQD</sequence>
<dbReference type="InterPro" id="IPR001611">
    <property type="entry name" value="Leu-rich_rpt"/>
</dbReference>
<dbReference type="PRINTS" id="PR00019">
    <property type="entry name" value="LEURICHRPT"/>
</dbReference>
<keyword evidence="4" id="KW-0677">Repeat</keyword>
<dbReference type="Proteomes" id="UP000245207">
    <property type="component" value="Unassembled WGS sequence"/>
</dbReference>
<proteinExistence type="predicted"/>
<keyword evidence="2" id="KW-0433">Leucine-rich repeat</keyword>
<keyword evidence="10" id="KW-1185">Reference proteome</keyword>
<keyword evidence="3" id="KW-0732">Signal</keyword>
<accession>A0A2U1MV82</accession>
<comment type="caution">
    <text evidence="9">The sequence shown here is derived from an EMBL/GenBank/DDBJ whole genome shotgun (WGS) entry which is preliminary data.</text>
</comment>
<evidence type="ECO:0000313" key="9">
    <source>
        <dbReference type="EMBL" id="PWA65161.1"/>
    </source>
</evidence>